<dbReference type="Proteomes" id="UP000010367">
    <property type="component" value="Chromosome"/>
</dbReference>
<dbReference type="InterPro" id="IPR012337">
    <property type="entry name" value="RNaseH-like_sf"/>
</dbReference>
<reference evidence="1 2" key="1">
    <citation type="submission" date="2012-06" db="EMBL/GenBank/DDBJ databases">
        <title>Finished chromosome of genome of Oscillatoria acuminata PCC 6304.</title>
        <authorList>
            <consortium name="US DOE Joint Genome Institute"/>
            <person name="Gugger M."/>
            <person name="Coursin T."/>
            <person name="Rippka R."/>
            <person name="Tandeau De Marsac N."/>
            <person name="Huntemann M."/>
            <person name="Wei C.-L."/>
            <person name="Han J."/>
            <person name="Detter J.C."/>
            <person name="Han C."/>
            <person name="Tapia R."/>
            <person name="Davenport K."/>
            <person name="Daligault H."/>
            <person name="Erkkila T."/>
            <person name="Gu W."/>
            <person name="Munk A.C.C."/>
            <person name="Teshima H."/>
            <person name="Xu Y."/>
            <person name="Chain P."/>
            <person name="Chen A."/>
            <person name="Krypides N."/>
            <person name="Mavromatis K."/>
            <person name="Markowitz V."/>
            <person name="Szeto E."/>
            <person name="Ivanova N."/>
            <person name="Mikhailova N."/>
            <person name="Ovchinnikova G."/>
            <person name="Pagani I."/>
            <person name="Pati A."/>
            <person name="Goodwin L."/>
            <person name="Peters L."/>
            <person name="Pitluck S."/>
            <person name="Woyke T."/>
            <person name="Kerfeld C."/>
        </authorList>
    </citation>
    <scope>NUCLEOTIDE SEQUENCE [LARGE SCALE GENOMIC DNA]</scope>
    <source>
        <strain evidence="1 2">PCC 6304</strain>
    </source>
</reference>
<evidence type="ECO:0000313" key="1">
    <source>
        <dbReference type="EMBL" id="AFY84529.1"/>
    </source>
</evidence>
<proteinExistence type="predicted"/>
<dbReference type="HOGENOM" id="CLU_059723_1_0_3"/>
<organism evidence="1 2">
    <name type="scientific">Oscillatoria acuminata PCC 6304</name>
    <dbReference type="NCBI Taxonomy" id="56110"/>
    <lineage>
        <taxon>Bacteria</taxon>
        <taxon>Bacillati</taxon>
        <taxon>Cyanobacteriota</taxon>
        <taxon>Cyanophyceae</taxon>
        <taxon>Oscillatoriophycideae</taxon>
        <taxon>Oscillatoriales</taxon>
        <taxon>Oscillatoriaceae</taxon>
        <taxon>Oscillatoria</taxon>
    </lineage>
</organism>
<dbReference type="KEGG" id="oac:Oscil6304_5025"/>
<dbReference type="SUPFAM" id="SSF53098">
    <property type="entry name" value="Ribonuclease H-like"/>
    <property type="match status" value="1"/>
</dbReference>
<dbReference type="AlphaFoldDB" id="K9TR90"/>
<sequence>MNKSSPLYNALHSWLSQSVPWAHLAHLTTCLWMVVALLQRGEVSLTRWLPYLPCRGEQAQSKQRRVSRWLHNSRINVHRLYKPLIQAALANWEEKCLYLSLDTSTYWEEYCLVRLAVVYRGRALPLVWRVLKHKSASVAFNEYREMLYQAAHLLPKGVKVVLLADRGFIHVKAMAALSNDLGWNYRIRLKSNTWIWLAGSGWRQLKTFPLMRGEALCLHNVKLHKIEGYGPVNVAIGYNNINGEFWAIVSDEPTKLQTFQEYGLRFDIEEAFLDDQSNGWNLQKSEVRSVCALSRLFFILAVATLTSTAQGTQVVAEGLRRRVDPHWFRGNSYFRIGWDWIKTALELGWQLIHSVCFTRSGDPEPAMASRKQHDKRTYRIEFKIHTYRYQSD</sequence>
<dbReference type="STRING" id="56110.Oscil6304_5025"/>
<evidence type="ECO:0000313" key="2">
    <source>
        <dbReference type="Proteomes" id="UP000010367"/>
    </source>
</evidence>
<dbReference type="RefSeq" id="WP_015151143.1">
    <property type="nucleotide sequence ID" value="NC_019693.1"/>
</dbReference>
<dbReference type="eggNOG" id="COG3385">
    <property type="taxonomic scope" value="Bacteria"/>
</dbReference>
<gene>
    <name evidence="1" type="ORF">Oscil6304_5025</name>
</gene>
<keyword evidence="2" id="KW-1185">Reference proteome</keyword>
<dbReference type="PATRIC" id="fig|56110.3.peg.6142"/>
<dbReference type="EMBL" id="CP003607">
    <property type="protein sequence ID" value="AFY84529.1"/>
    <property type="molecule type" value="Genomic_DNA"/>
</dbReference>
<accession>K9TR90</accession>
<dbReference type="InParanoid" id="K9TR90"/>
<protein>
    <submittedName>
        <fullName evidence="1">Transposase family protein</fullName>
    </submittedName>
</protein>
<name>K9TR90_9CYAN</name>